<organism evidence="1">
    <name type="scientific">Actinoplanes campanulatus</name>
    <dbReference type="NCBI Taxonomy" id="113559"/>
    <lineage>
        <taxon>Bacteria</taxon>
        <taxon>Bacillati</taxon>
        <taxon>Actinomycetota</taxon>
        <taxon>Actinomycetes</taxon>
        <taxon>Micromonosporales</taxon>
        <taxon>Micromonosporaceae</taxon>
        <taxon>Actinoplanes</taxon>
    </lineage>
</organism>
<proteinExistence type="predicted"/>
<comment type="caution">
    <text evidence="1">The sequence shown here is derived from an EMBL/GenBank/DDBJ whole genome shotgun (WGS) entry which is preliminary data.</text>
</comment>
<reference evidence="1" key="1">
    <citation type="submission" date="2021-01" db="EMBL/GenBank/DDBJ databases">
        <title>Whole genome shotgun sequence of Actinoplanes capillaceus NBRC 16408.</title>
        <authorList>
            <person name="Komaki H."/>
            <person name="Tamura T."/>
        </authorList>
    </citation>
    <scope>NUCLEOTIDE SEQUENCE [LARGE SCALE GENOMIC DNA]</scope>
    <source>
        <strain evidence="1">NBRC 16408</strain>
    </source>
</reference>
<name>A0ABQ3WWW1_9ACTN</name>
<dbReference type="RefSeq" id="WP_204300713.1">
    <property type="nucleotide sequence ID" value="NZ_BAAAGQ010000017.1"/>
</dbReference>
<evidence type="ECO:0000313" key="1">
    <source>
        <dbReference type="EMBL" id="GID50702.1"/>
    </source>
</evidence>
<accession>A0ABQ3WWW1</accession>
<protein>
    <submittedName>
        <fullName evidence="1">Uncharacterized protein</fullName>
    </submittedName>
</protein>
<dbReference type="EMBL" id="BOMF01000157">
    <property type="protein sequence ID" value="GID50702.1"/>
    <property type="molecule type" value="Genomic_DNA"/>
</dbReference>
<gene>
    <name evidence="1" type="ORF">Aca07nite_79770</name>
</gene>
<sequence length="204" mass="21392">MIFMRRAGPVARRQSELRLRVGEHLDEGEALHAALWVARESGLSTIAKITRWEGAPEGLLGFGGAGPTASPPRALEGTAAELDRHLPKPTAAAALALTGARLLLLAPAEEPLAEEPLAEEPLAEEPPAARPAGLHDRLRRMLGRAEPTPLPRLELVWQCPRTALAAVGVSDPEGALALGFADGSSLSVVAPAMLAVPFAEAARQ</sequence>